<gene>
    <name evidence="3" type="ORF">FOMPIDRAFT_1044757</name>
</gene>
<evidence type="ECO:0000313" key="3">
    <source>
        <dbReference type="EMBL" id="EPT05422.1"/>
    </source>
</evidence>
<dbReference type="OrthoDB" id="10492890at2759"/>
<dbReference type="Pfam" id="PF20149">
    <property type="entry name" value="DUF6532"/>
    <property type="match status" value="1"/>
</dbReference>
<evidence type="ECO:0000256" key="1">
    <source>
        <dbReference type="SAM" id="MobiDB-lite"/>
    </source>
</evidence>
<feature type="domain" description="DUF6532" evidence="2">
    <location>
        <begin position="10"/>
        <end position="260"/>
    </location>
</feature>
<name>S8EJU5_FOMSC</name>
<evidence type="ECO:0000313" key="4">
    <source>
        <dbReference type="Proteomes" id="UP000015241"/>
    </source>
</evidence>
<dbReference type="InParanoid" id="S8EJU5"/>
<reference evidence="3 4" key="1">
    <citation type="journal article" date="2012" name="Science">
        <title>The Paleozoic origin of enzymatic lignin decomposition reconstructed from 31 fungal genomes.</title>
        <authorList>
            <person name="Floudas D."/>
            <person name="Binder M."/>
            <person name="Riley R."/>
            <person name="Barry K."/>
            <person name="Blanchette R.A."/>
            <person name="Henrissat B."/>
            <person name="Martinez A.T."/>
            <person name="Otillar R."/>
            <person name="Spatafora J.W."/>
            <person name="Yadav J.S."/>
            <person name="Aerts A."/>
            <person name="Benoit I."/>
            <person name="Boyd A."/>
            <person name="Carlson A."/>
            <person name="Copeland A."/>
            <person name="Coutinho P.M."/>
            <person name="de Vries R.P."/>
            <person name="Ferreira P."/>
            <person name="Findley K."/>
            <person name="Foster B."/>
            <person name="Gaskell J."/>
            <person name="Glotzer D."/>
            <person name="Gorecki P."/>
            <person name="Heitman J."/>
            <person name="Hesse C."/>
            <person name="Hori C."/>
            <person name="Igarashi K."/>
            <person name="Jurgens J.A."/>
            <person name="Kallen N."/>
            <person name="Kersten P."/>
            <person name="Kohler A."/>
            <person name="Kuees U."/>
            <person name="Kumar T.K.A."/>
            <person name="Kuo A."/>
            <person name="LaButti K."/>
            <person name="Larrondo L.F."/>
            <person name="Lindquist E."/>
            <person name="Ling A."/>
            <person name="Lombard V."/>
            <person name="Lucas S."/>
            <person name="Lundell T."/>
            <person name="Martin R."/>
            <person name="McLaughlin D.J."/>
            <person name="Morgenstern I."/>
            <person name="Morin E."/>
            <person name="Murat C."/>
            <person name="Nagy L.G."/>
            <person name="Nolan M."/>
            <person name="Ohm R.A."/>
            <person name="Patyshakuliyeva A."/>
            <person name="Rokas A."/>
            <person name="Ruiz-Duenas F.J."/>
            <person name="Sabat G."/>
            <person name="Salamov A."/>
            <person name="Samejima M."/>
            <person name="Schmutz J."/>
            <person name="Slot J.C."/>
            <person name="St John F."/>
            <person name="Stenlid J."/>
            <person name="Sun H."/>
            <person name="Sun S."/>
            <person name="Syed K."/>
            <person name="Tsang A."/>
            <person name="Wiebenga A."/>
            <person name="Young D."/>
            <person name="Pisabarro A."/>
            <person name="Eastwood D.C."/>
            <person name="Martin F."/>
            <person name="Cullen D."/>
            <person name="Grigoriev I.V."/>
            <person name="Hibbett D.S."/>
        </authorList>
    </citation>
    <scope>NUCLEOTIDE SEQUENCE</scope>
    <source>
        <strain evidence="4">FP-58527</strain>
    </source>
</reference>
<dbReference type="AlphaFoldDB" id="S8EJU5"/>
<sequence length="394" mass="42692">MNVKALIASAQNRLRLRITLKNGWCKEATILSARLPTSDDMIVASLRDAVRDSKDKANGAAIKKAFQLLQDKKGEDDEESVVLRKKVYSLVWSSSLQTCNELKRKAKLVVEKLYLQGGQSIGQRAVIAIWLLETHPTSINDGEGPEKICNVPNFIFGGLQLVFNKMNNVDAKRCKLDSTEPFRSDTIPELIYQYWYWGLAGREDANIFMSLKEFREVPNNLLALTCNTLDCALTELATYNQPTVFSNKLYTGKWDGLMALQATLEEGASEYFEETKGNIWSYVRSCIDAGPQTLSGKAGTVNDKSFIQVLKLKLKRAAQAGESSCTSGVGYSAAGTVGTSGTSGALHTLAAPTSGQGDTEGSLPGVRDGSVHPDAGCGEGDDPGAEAESEDNGE</sequence>
<feature type="compositionally biased region" description="Acidic residues" evidence="1">
    <location>
        <begin position="379"/>
        <end position="394"/>
    </location>
</feature>
<protein>
    <recommendedName>
        <fullName evidence="2">DUF6532 domain-containing protein</fullName>
    </recommendedName>
</protein>
<dbReference type="InterPro" id="IPR045341">
    <property type="entry name" value="DUF6532"/>
</dbReference>
<organism evidence="3 4">
    <name type="scientific">Fomitopsis schrenkii</name>
    <name type="common">Brown rot fungus</name>
    <dbReference type="NCBI Taxonomy" id="2126942"/>
    <lineage>
        <taxon>Eukaryota</taxon>
        <taxon>Fungi</taxon>
        <taxon>Dikarya</taxon>
        <taxon>Basidiomycota</taxon>
        <taxon>Agaricomycotina</taxon>
        <taxon>Agaricomycetes</taxon>
        <taxon>Polyporales</taxon>
        <taxon>Fomitopsis</taxon>
    </lineage>
</organism>
<accession>S8EJU5</accession>
<proteinExistence type="predicted"/>
<dbReference type="Proteomes" id="UP000015241">
    <property type="component" value="Unassembled WGS sequence"/>
</dbReference>
<evidence type="ECO:0000259" key="2">
    <source>
        <dbReference type="Pfam" id="PF20149"/>
    </source>
</evidence>
<feature type="region of interest" description="Disordered" evidence="1">
    <location>
        <begin position="345"/>
        <end position="394"/>
    </location>
</feature>
<dbReference type="HOGENOM" id="CLU_700267_0_0_1"/>
<keyword evidence="4" id="KW-1185">Reference proteome</keyword>
<dbReference type="EMBL" id="KE504123">
    <property type="protein sequence ID" value="EPT05422.1"/>
    <property type="molecule type" value="Genomic_DNA"/>
</dbReference>